<dbReference type="OrthoDB" id="938668at2759"/>
<keyword evidence="2" id="KW-1185">Reference proteome</keyword>
<sequence>MSQATLSLANGRVGMELNAQVSDAQMPLILELFTSQGCSSCPPADDLLKHVAKQGAISGIPVIPLVYHVDYWDHLGWTDPFGRKEWTQRQRTYAEKLGEGKKVYTPQLVIQGSVGEVGSKKDAIVRNVSQAARYPPFTAKIEVELDLHSLELEVDLTMQPLPAAYASLTSSADVMVALYEDGLRTDVRSGENSGRSLESVHVVRSLERAFSVPTGESNREEKRGKVRMKLAGGKWNRCGLVVFLQDGDTWRVFGGTQIQLSDDL</sequence>
<dbReference type="STRING" id="105231.A0A1Y1HYX3"/>
<dbReference type="InterPro" id="IPR036249">
    <property type="entry name" value="Thioredoxin-like_sf"/>
</dbReference>
<evidence type="ECO:0000313" key="2">
    <source>
        <dbReference type="Proteomes" id="UP000054558"/>
    </source>
</evidence>
<dbReference type="EMBL" id="DF237114">
    <property type="protein sequence ID" value="GAQ83854.1"/>
    <property type="molecule type" value="Genomic_DNA"/>
</dbReference>
<proteinExistence type="predicted"/>
<organism evidence="1 2">
    <name type="scientific">Klebsormidium nitens</name>
    <name type="common">Green alga</name>
    <name type="synonym">Ulothrix nitens</name>
    <dbReference type="NCBI Taxonomy" id="105231"/>
    <lineage>
        <taxon>Eukaryota</taxon>
        <taxon>Viridiplantae</taxon>
        <taxon>Streptophyta</taxon>
        <taxon>Klebsormidiophyceae</taxon>
        <taxon>Klebsormidiales</taxon>
        <taxon>Klebsormidiaceae</taxon>
        <taxon>Klebsormidium</taxon>
    </lineage>
</organism>
<dbReference type="Pfam" id="PF06764">
    <property type="entry name" value="DUF1223"/>
    <property type="match status" value="1"/>
</dbReference>
<dbReference type="InterPro" id="IPR010634">
    <property type="entry name" value="DUF1223"/>
</dbReference>
<dbReference type="OMA" id="LPIDYWD"/>
<protein>
    <recommendedName>
        <fullName evidence="3">DUF1223 domain-containing protein</fullName>
    </recommendedName>
</protein>
<dbReference type="PANTHER" id="PTHR36057">
    <property type="match status" value="1"/>
</dbReference>
<name>A0A1Y1HYX3_KLENI</name>
<reference evidence="1 2" key="1">
    <citation type="journal article" date="2014" name="Nat. Commun.">
        <title>Klebsormidium flaccidum genome reveals primary factors for plant terrestrial adaptation.</title>
        <authorList>
            <person name="Hori K."/>
            <person name="Maruyama F."/>
            <person name="Fujisawa T."/>
            <person name="Togashi T."/>
            <person name="Yamamoto N."/>
            <person name="Seo M."/>
            <person name="Sato S."/>
            <person name="Yamada T."/>
            <person name="Mori H."/>
            <person name="Tajima N."/>
            <person name="Moriyama T."/>
            <person name="Ikeuchi M."/>
            <person name="Watanabe M."/>
            <person name="Wada H."/>
            <person name="Kobayashi K."/>
            <person name="Saito M."/>
            <person name="Masuda T."/>
            <person name="Sasaki-Sekimoto Y."/>
            <person name="Mashiguchi K."/>
            <person name="Awai K."/>
            <person name="Shimojima M."/>
            <person name="Masuda S."/>
            <person name="Iwai M."/>
            <person name="Nobusawa T."/>
            <person name="Narise T."/>
            <person name="Kondo S."/>
            <person name="Saito H."/>
            <person name="Sato R."/>
            <person name="Murakawa M."/>
            <person name="Ihara Y."/>
            <person name="Oshima-Yamada Y."/>
            <person name="Ohtaka K."/>
            <person name="Satoh M."/>
            <person name="Sonobe K."/>
            <person name="Ishii M."/>
            <person name="Ohtani R."/>
            <person name="Kanamori-Sato M."/>
            <person name="Honoki R."/>
            <person name="Miyazaki D."/>
            <person name="Mochizuki H."/>
            <person name="Umetsu J."/>
            <person name="Higashi K."/>
            <person name="Shibata D."/>
            <person name="Kamiya Y."/>
            <person name="Sato N."/>
            <person name="Nakamura Y."/>
            <person name="Tabata S."/>
            <person name="Ida S."/>
            <person name="Kurokawa K."/>
            <person name="Ohta H."/>
        </authorList>
    </citation>
    <scope>NUCLEOTIDE SEQUENCE [LARGE SCALE GENOMIC DNA]</scope>
    <source>
        <strain evidence="1 2">NIES-2285</strain>
    </source>
</reference>
<dbReference type="AlphaFoldDB" id="A0A1Y1HYX3"/>
<accession>A0A1Y1HYX3</accession>
<evidence type="ECO:0000313" key="1">
    <source>
        <dbReference type="EMBL" id="GAQ83854.1"/>
    </source>
</evidence>
<dbReference type="PANTHER" id="PTHR36057:SF1">
    <property type="entry name" value="LIPOPROTEIN LIPID ATTACHMENT SITE-LIKE PROTEIN, PUTATIVE (DUF1223)-RELATED"/>
    <property type="match status" value="1"/>
</dbReference>
<dbReference type="SUPFAM" id="SSF52833">
    <property type="entry name" value="Thioredoxin-like"/>
    <property type="match status" value="1"/>
</dbReference>
<dbReference type="Proteomes" id="UP000054558">
    <property type="component" value="Unassembled WGS sequence"/>
</dbReference>
<gene>
    <name evidence="1" type="ORF">KFL_001650060</name>
</gene>
<evidence type="ECO:0008006" key="3">
    <source>
        <dbReference type="Google" id="ProtNLM"/>
    </source>
</evidence>